<dbReference type="Proteomes" id="UP000488506">
    <property type="component" value="Unassembled WGS sequence"/>
</dbReference>
<dbReference type="PROSITE" id="PS00211">
    <property type="entry name" value="ABC_TRANSPORTER_1"/>
    <property type="match status" value="1"/>
</dbReference>
<evidence type="ECO:0000256" key="3">
    <source>
        <dbReference type="ARBA" id="ARBA00022840"/>
    </source>
</evidence>
<evidence type="ECO:0000256" key="4">
    <source>
        <dbReference type="ARBA" id="ARBA00049985"/>
    </source>
</evidence>
<dbReference type="Gene3D" id="3.40.50.300">
    <property type="entry name" value="P-loop containing nucleotide triphosphate hydrolases"/>
    <property type="match status" value="1"/>
</dbReference>
<keyword evidence="2" id="KW-0547">Nucleotide-binding</keyword>
<dbReference type="Pfam" id="PF00005">
    <property type="entry name" value="ABC_tran"/>
    <property type="match status" value="1"/>
</dbReference>
<evidence type="ECO:0000313" key="6">
    <source>
        <dbReference type="EMBL" id="KAF0135344.1"/>
    </source>
</evidence>
<keyword evidence="3" id="KW-0067">ATP-binding</keyword>
<dbReference type="PANTHER" id="PTHR43582:SF4">
    <property type="entry name" value="ANTIBIOTIC RESISTANCE ABC TRANSPORTER ATP-BINDING PROTEIN"/>
    <property type="match status" value="1"/>
</dbReference>
<evidence type="ECO:0000256" key="1">
    <source>
        <dbReference type="ARBA" id="ARBA00004413"/>
    </source>
</evidence>
<sequence>MEIIKVENLSRRFNKFLAVDSISFSVQEGEIFGFLGPNGAGKTTTINILCTLLKPTSGNAYVSCCDTTKEPNKVRSQIGIVFQDPSLDDRLTAEDNLRFHGRLYHLGSEEINKRIPEVLNLVELYDRKNDFVRKFSGGMKRRLEIARGLMHRPKILFLDEPTLGLDPQTRAHIWDYILKMRKETNLTIFMTTHYMQEADVCDKAAIIDHGKIADLDTPLNLKSKYNEQTLEGVFLKITGREIRSQAGESAWSQWMRRT</sequence>
<dbReference type="InterPro" id="IPR005894">
    <property type="entry name" value="DrrA"/>
</dbReference>
<protein>
    <recommendedName>
        <fullName evidence="5">ABC transporter domain-containing protein</fullName>
    </recommendedName>
</protein>
<dbReference type="SMART" id="SM00382">
    <property type="entry name" value="AAA"/>
    <property type="match status" value="1"/>
</dbReference>
<name>A0A833NZB0_UNCSA</name>
<dbReference type="EMBL" id="WPAF01000001">
    <property type="protein sequence ID" value="KAF0135344.1"/>
    <property type="molecule type" value="Genomic_DNA"/>
</dbReference>
<dbReference type="InterPro" id="IPR003439">
    <property type="entry name" value="ABC_transporter-like_ATP-bd"/>
</dbReference>
<comment type="subcellular location">
    <subcellularLocation>
        <location evidence="1">Cell membrane</location>
        <topology evidence="1">Peripheral membrane protein</topology>
        <orientation evidence="1">Cytoplasmic side</orientation>
    </subcellularLocation>
</comment>
<dbReference type="InterPro" id="IPR027417">
    <property type="entry name" value="P-loop_NTPase"/>
</dbReference>
<organism evidence="6 7">
    <name type="scientific">Candidatus Saganbacteria bacterium</name>
    <dbReference type="NCBI Taxonomy" id="2575572"/>
    <lineage>
        <taxon>Bacteria</taxon>
        <taxon>Bacillati</taxon>
        <taxon>Saganbacteria</taxon>
    </lineage>
</organism>
<comment type="similarity">
    <text evidence="4">Belongs to the ABC transporter superfamily. Drug exporter-1 (DrugE1) (TC 3.A.1.105) family.</text>
</comment>
<dbReference type="PANTHER" id="PTHR43582">
    <property type="entry name" value="LINEARMYCIN RESISTANCE ATP-BINDING PROTEIN LNRL"/>
    <property type="match status" value="1"/>
</dbReference>
<dbReference type="GO" id="GO:0016887">
    <property type="term" value="F:ATP hydrolysis activity"/>
    <property type="evidence" value="ECO:0007669"/>
    <property type="project" value="InterPro"/>
</dbReference>
<dbReference type="GO" id="GO:1900753">
    <property type="term" value="P:doxorubicin transport"/>
    <property type="evidence" value="ECO:0007669"/>
    <property type="project" value="InterPro"/>
</dbReference>
<dbReference type="InterPro" id="IPR017871">
    <property type="entry name" value="ABC_transporter-like_CS"/>
</dbReference>
<dbReference type="GO" id="GO:0005886">
    <property type="term" value="C:plasma membrane"/>
    <property type="evidence" value="ECO:0007669"/>
    <property type="project" value="UniProtKB-SubCell"/>
</dbReference>
<dbReference type="InterPro" id="IPR003593">
    <property type="entry name" value="AAA+_ATPase"/>
</dbReference>
<dbReference type="AlphaFoldDB" id="A0A833NZB0"/>
<dbReference type="NCBIfam" id="TIGR01188">
    <property type="entry name" value="drrA"/>
    <property type="match status" value="1"/>
</dbReference>
<gene>
    <name evidence="6" type="ORF">FD145_170</name>
</gene>
<dbReference type="GO" id="GO:0043215">
    <property type="term" value="P:daunorubicin transport"/>
    <property type="evidence" value="ECO:0007669"/>
    <property type="project" value="InterPro"/>
</dbReference>
<proteinExistence type="inferred from homology"/>
<reference evidence="6 7" key="1">
    <citation type="submission" date="2019-12" db="EMBL/GenBank/DDBJ databases">
        <authorList>
            <person name="Wolfe R."/>
            <person name="Danczak R."/>
            <person name="Wilkins M."/>
        </authorList>
    </citation>
    <scope>NUCLEOTIDE SEQUENCE [LARGE SCALE GENOMIC DNA]</scope>
    <source>
        <strain evidence="6">X2_MaxBin.013</strain>
    </source>
</reference>
<dbReference type="SUPFAM" id="SSF52540">
    <property type="entry name" value="P-loop containing nucleoside triphosphate hydrolases"/>
    <property type="match status" value="1"/>
</dbReference>
<dbReference type="GO" id="GO:0005524">
    <property type="term" value="F:ATP binding"/>
    <property type="evidence" value="ECO:0007669"/>
    <property type="project" value="UniProtKB-KW"/>
</dbReference>
<comment type="caution">
    <text evidence="6">The sequence shown here is derived from an EMBL/GenBank/DDBJ whole genome shotgun (WGS) entry which is preliminary data.</text>
</comment>
<feature type="domain" description="ABC transporter" evidence="5">
    <location>
        <begin position="4"/>
        <end position="234"/>
    </location>
</feature>
<evidence type="ECO:0000313" key="7">
    <source>
        <dbReference type="Proteomes" id="UP000488506"/>
    </source>
</evidence>
<accession>A0A833NZB0</accession>
<dbReference type="PROSITE" id="PS50893">
    <property type="entry name" value="ABC_TRANSPORTER_2"/>
    <property type="match status" value="1"/>
</dbReference>
<evidence type="ECO:0000259" key="5">
    <source>
        <dbReference type="PROSITE" id="PS50893"/>
    </source>
</evidence>
<evidence type="ECO:0000256" key="2">
    <source>
        <dbReference type="ARBA" id="ARBA00022741"/>
    </source>
</evidence>